<dbReference type="AlphaFoldDB" id="A0A8J4H8Y9"/>
<protein>
    <submittedName>
        <fullName evidence="1">Uncharacterized protein</fullName>
    </submittedName>
</protein>
<evidence type="ECO:0000313" key="1">
    <source>
        <dbReference type="EMBL" id="GIQ71288.1"/>
    </source>
</evidence>
<keyword evidence="2" id="KW-1185">Reference proteome</keyword>
<organism evidence="1 2">
    <name type="scientific">Xylanibacillus composti</name>
    <dbReference type="NCBI Taxonomy" id="1572762"/>
    <lineage>
        <taxon>Bacteria</taxon>
        <taxon>Bacillati</taxon>
        <taxon>Bacillota</taxon>
        <taxon>Bacilli</taxon>
        <taxon>Bacillales</taxon>
        <taxon>Paenibacillaceae</taxon>
        <taxon>Xylanibacillus</taxon>
    </lineage>
</organism>
<reference evidence="1" key="1">
    <citation type="submission" date="2021-04" db="EMBL/GenBank/DDBJ databases">
        <title>Draft genome sequence of Xylanibacillus composti strain K13.</title>
        <authorList>
            <person name="Uke A."/>
            <person name="Chhe C."/>
            <person name="Baramee S."/>
            <person name="Kosugi A."/>
        </authorList>
    </citation>
    <scope>NUCLEOTIDE SEQUENCE</scope>
    <source>
        <strain evidence="1">K13</strain>
    </source>
</reference>
<sequence length="143" mass="16248">MGSNVAKVEHLPDVTEQESIYIGIIESIVTSFEFAYADFQSISFDWQVPSAEISVDEKDTLQKYFKAKHDCEIMFQSMQQIVSGEKVLFLTITNRESRGPYELYFTGYLNKTGRSGEFIGIQVLLGKKNENWQVIEAGGTWVS</sequence>
<comment type="caution">
    <text evidence="1">The sequence shown here is derived from an EMBL/GenBank/DDBJ whole genome shotgun (WGS) entry which is preliminary data.</text>
</comment>
<evidence type="ECO:0000313" key="2">
    <source>
        <dbReference type="Proteomes" id="UP000677918"/>
    </source>
</evidence>
<gene>
    <name evidence="1" type="ORF">XYCOK13_41120</name>
</gene>
<dbReference type="Proteomes" id="UP000677918">
    <property type="component" value="Unassembled WGS sequence"/>
</dbReference>
<dbReference type="EMBL" id="BOVK01000076">
    <property type="protein sequence ID" value="GIQ71288.1"/>
    <property type="molecule type" value="Genomic_DNA"/>
</dbReference>
<accession>A0A8J4H8Y9</accession>
<name>A0A8J4H8Y9_9BACL</name>
<proteinExistence type="predicted"/>